<dbReference type="GO" id="GO:0006508">
    <property type="term" value="P:proteolysis"/>
    <property type="evidence" value="ECO:0007669"/>
    <property type="project" value="UniProtKB-KW"/>
</dbReference>
<feature type="transmembrane region" description="Helical" evidence="5">
    <location>
        <begin position="138"/>
        <end position="156"/>
    </location>
</feature>
<evidence type="ECO:0000256" key="5">
    <source>
        <dbReference type="SAM" id="Phobius"/>
    </source>
</evidence>
<evidence type="ECO:0000256" key="4">
    <source>
        <dbReference type="ARBA" id="ARBA00023136"/>
    </source>
</evidence>
<evidence type="ECO:0000256" key="2">
    <source>
        <dbReference type="ARBA" id="ARBA00022692"/>
    </source>
</evidence>
<comment type="caution">
    <text evidence="7">The sequence shown here is derived from an EMBL/GenBank/DDBJ whole genome shotgun (WGS) entry which is preliminary data.</text>
</comment>
<feature type="transmembrane region" description="Helical" evidence="5">
    <location>
        <begin position="7"/>
        <end position="27"/>
    </location>
</feature>
<dbReference type="EMBL" id="DXFZ01000072">
    <property type="protein sequence ID" value="HIW96003.1"/>
    <property type="molecule type" value="Genomic_DNA"/>
</dbReference>
<proteinExistence type="predicted"/>
<evidence type="ECO:0000256" key="3">
    <source>
        <dbReference type="ARBA" id="ARBA00022989"/>
    </source>
</evidence>
<dbReference type="SUPFAM" id="SSF144091">
    <property type="entry name" value="Rhomboid-like"/>
    <property type="match status" value="1"/>
</dbReference>
<gene>
    <name evidence="7" type="ORF">H9867_05905</name>
</gene>
<feature type="transmembrane region" description="Helical" evidence="5">
    <location>
        <begin position="85"/>
        <end position="105"/>
    </location>
</feature>
<keyword evidence="7" id="KW-0645">Protease</keyword>
<dbReference type="PANTHER" id="PTHR43731:SF9">
    <property type="entry name" value="SLR1461 PROTEIN"/>
    <property type="match status" value="1"/>
</dbReference>
<keyword evidence="2 5" id="KW-0812">Transmembrane</keyword>
<name>A0A9D1RXA7_9CORY</name>
<evidence type="ECO:0000313" key="8">
    <source>
        <dbReference type="Proteomes" id="UP000824189"/>
    </source>
</evidence>
<accession>A0A9D1RXA7</accession>
<reference evidence="7" key="1">
    <citation type="journal article" date="2021" name="PeerJ">
        <title>Extensive microbial diversity within the chicken gut microbiome revealed by metagenomics and culture.</title>
        <authorList>
            <person name="Gilroy R."/>
            <person name="Ravi A."/>
            <person name="Getino M."/>
            <person name="Pursley I."/>
            <person name="Horton D.L."/>
            <person name="Alikhan N.F."/>
            <person name="Baker D."/>
            <person name="Gharbi K."/>
            <person name="Hall N."/>
            <person name="Watson M."/>
            <person name="Adriaenssens E.M."/>
            <person name="Foster-Nyarko E."/>
            <person name="Jarju S."/>
            <person name="Secka A."/>
            <person name="Antonio M."/>
            <person name="Oren A."/>
            <person name="Chaudhuri R.R."/>
            <person name="La Ragione R."/>
            <person name="Hildebrand F."/>
            <person name="Pallen M.J."/>
        </authorList>
    </citation>
    <scope>NUCLEOTIDE SEQUENCE</scope>
    <source>
        <strain evidence="7">4376</strain>
    </source>
</reference>
<evidence type="ECO:0000259" key="6">
    <source>
        <dbReference type="Pfam" id="PF01694"/>
    </source>
</evidence>
<reference evidence="7" key="2">
    <citation type="submission" date="2021-04" db="EMBL/GenBank/DDBJ databases">
        <authorList>
            <person name="Gilroy R."/>
        </authorList>
    </citation>
    <scope>NUCLEOTIDE SEQUENCE</scope>
    <source>
        <strain evidence="7">4376</strain>
    </source>
</reference>
<feature type="transmembrane region" description="Helical" evidence="5">
    <location>
        <begin position="47"/>
        <end position="78"/>
    </location>
</feature>
<dbReference type="InterPro" id="IPR022764">
    <property type="entry name" value="Peptidase_S54_rhomboid_dom"/>
</dbReference>
<dbReference type="Proteomes" id="UP000824189">
    <property type="component" value="Unassembled WGS sequence"/>
</dbReference>
<feature type="transmembrane region" description="Helical" evidence="5">
    <location>
        <begin position="111"/>
        <end position="131"/>
    </location>
</feature>
<evidence type="ECO:0000256" key="1">
    <source>
        <dbReference type="ARBA" id="ARBA00004141"/>
    </source>
</evidence>
<dbReference type="GO" id="GO:0016020">
    <property type="term" value="C:membrane"/>
    <property type="evidence" value="ECO:0007669"/>
    <property type="project" value="UniProtKB-SubCell"/>
</dbReference>
<feature type="transmembrane region" description="Helical" evidence="5">
    <location>
        <begin position="162"/>
        <end position="182"/>
    </location>
</feature>
<keyword evidence="4 5" id="KW-0472">Membrane</keyword>
<dbReference type="Gene3D" id="1.20.1540.10">
    <property type="entry name" value="Rhomboid-like"/>
    <property type="match status" value="1"/>
</dbReference>
<dbReference type="InterPro" id="IPR035952">
    <property type="entry name" value="Rhomboid-like_sf"/>
</dbReference>
<dbReference type="PANTHER" id="PTHR43731">
    <property type="entry name" value="RHOMBOID PROTEASE"/>
    <property type="match status" value="1"/>
</dbReference>
<keyword evidence="3 5" id="KW-1133">Transmembrane helix</keyword>
<dbReference type="GO" id="GO:0004252">
    <property type="term" value="F:serine-type endopeptidase activity"/>
    <property type="evidence" value="ECO:0007669"/>
    <property type="project" value="InterPro"/>
</dbReference>
<comment type="subcellular location">
    <subcellularLocation>
        <location evidence="1">Membrane</location>
        <topology evidence="1">Multi-pass membrane protein</topology>
    </subcellularLocation>
</comment>
<protein>
    <submittedName>
        <fullName evidence="7">Rhomboid family intramembrane serine protease</fullName>
    </submittedName>
</protein>
<sequence>MNQPGRFGTAVSTTTSFLAVLWAVQLINALSNYRLTAFGIHPRSVEGLIGVAAAPFLHASWMHLIANSVLGAVLLFTLSFSGQRVVVASSVIIAVCSGLGTWLIAPAYTVHVGASGLIFGWLTFLIVRGLFSGRVIEILVGLVVLLTYGSVLWGVFPGTEGISWQGHLFGAVGGVVAAWMLAGRRGLAGGKTKEVMGG</sequence>
<organism evidence="7 8">
    <name type="scientific">Candidatus Corynebacterium gallistercoris</name>
    <dbReference type="NCBI Taxonomy" id="2838530"/>
    <lineage>
        <taxon>Bacteria</taxon>
        <taxon>Bacillati</taxon>
        <taxon>Actinomycetota</taxon>
        <taxon>Actinomycetes</taxon>
        <taxon>Mycobacteriales</taxon>
        <taxon>Corynebacteriaceae</taxon>
        <taxon>Corynebacterium</taxon>
    </lineage>
</organism>
<dbReference type="AlphaFoldDB" id="A0A9D1RXA7"/>
<keyword evidence="7" id="KW-0378">Hydrolase</keyword>
<feature type="domain" description="Peptidase S54 rhomboid" evidence="6">
    <location>
        <begin position="51"/>
        <end position="182"/>
    </location>
</feature>
<dbReference type="InterPro" id="IPR050925">
    <property type="entry name" value="Rhomboid_protease_S54"/>
</dbReference>
<evidence type="ECO:0000313" key="7">
    <source>
        <dbReference type="EMBL" id="HIW96003.1"/>
    </source>
</evidence>
<dbReference type="Pfam" id="PF01694">
    <property type="entry name" value="Rhomboid"/>
    <property type="match status" value="1"/>
</dbReference>